<dbReference type="GO" id="GO:0008270">
    <property type="term" value="F:zinc ion binding"/>
    <property type="evidence" value="ECO:0007669"/>
    <property type="project" value="InterPro"/>
</dbReference>
<dbReference type="InterPro" id="IPR015886">
    <property type="entry name" value="H2TH_FPG"/>
</dbReference>
<evidence type="ECO:0000256" key="2">
    <source>
        <dbReference type="ARBA" id="ARBA00009409"/>
    </source>
</evidence>
<evidence type="ECO:0000256" key="4">
    <source>
        <dbReference type="ARBA" id="ARBA00022801"/>
    </source>
</evidence>
<keyword evidence="12" id="KW-1185">Reference proteome</keyword>
<dbReference type="SUPFAM" id="SSF46946">
    <property type="entry name" value="S13-like H2TH domain"/>
    <property type="match status" value="1"/>
</dbReference>
<evidence type="ECO:0000256" key="9">
    <source>
        <dbReference type="ARBA" id="ARBA00023295"/>
    </source>
</evidence>
<evidence type="ECO:0000256" key="3">
    <source>
        <dbReference type="ARBA" id="ARBA00022763"/>
    </source>
</evidence>
<dbReference type="FunFam" id="1.10.8.50:FF:000009">
    <property type="entry name" value="Formamidopyrimidine-DNA glycosylase"/>
    <property type="match status" value="1"/>
</dbReference>
<protein>
    <recommendedName>
        <fullName evidence="10">Formamidopyrimidine-DNA glycosylase catalytic domain-containing protein</fullName>
    </recommendedName>
</protein>
<comment type="similarity">
    <text evidence="2">Belongs to the FPG family.</text>
</comment>
<dbReference type="SMART" id="SM01232">
    <property type="entry name" value="H2TH"/>
    <property type="match status" value="1"/>
</dbReference>
<evidence type="ECO:0000313" key="12">
    <source>
        <dbReference type="Proteomes" id="UP000002258"/>
    </source>
</evidence>
<dbReference type="Pfam" id="PF01149">
    <property type="entry name" value="Fapy_DNA_glyco"/>
    <property type="match status" value="1"/>
</dbReference>
<dbReference type="GO" id="GO:0003906">
    <property type="term" value="F:DNA-(apurinic or apyrimidinic site) endonuclease activity"/>
    <property type="evidence" value="ECO:0007669"/>
    <property type="project" value="InterPro"/>
</dbReference>
<evidence type="ECO:0000259" key="10">
    <source>
        <dbReference type="PROSITE" id="PS51068"/>
    </source>
</evidence>
<dbReference type="PROSITE" id="PS51068">
    <property type="entry name" value="FPG_CAT"/>
    <property type="match status" value="1"/>
</dbReference>
<keyword evidence="5" id="KW-0238">DNA-binding</keyword>
<keyword evidence="3" id="KW-0227">DNA damage</keyword>
<dbReference type="OMA" id="KFICETA"/>
<dbReference type="InterPro" id="IPR035937">
    <property type="entry name" value="FPG_N"/>
</dbReference>
<dbReference type="SUPFAM" id="SSF81624">
    <property type="entry name" value="N-terminal domain of MutM-like DNA repair proteins"/>
    <property type="match status" value="1"/>
</dbReference>
<dbReference type="GeneID" id="4839145"/>
<reference evidence="11 12" key="1">
    <citation type="journal article" date="2007" name="Nat. Biotechnol.">
        <title>Genome sequence of the lignocellulose-bioconverting and xylose-fermenting yeast Pichia stipitis.</title>
        <authorList>
            <person name="Jeffries T.W."/>
            <person name="Grigoriev I.V."/>
            <person name="Grimwood J."/>
            <person name="Laplaza J.M."/>
            <person name="Aerts A."/>
            <person name="Salamov A."/>
            <person name="Schmutz J."/>
            <person name="Lindquist E."/>
            <person name="Dehal P."/>
            <person name="Shapiro H."/>
            <person name="Jin Y.S."/>
            <person name="Passoth V."/>
            <person name="Richardson P.M."/>
        </authorList>
    </citation>
    <scope>NUCLEOTIDE SEQUENCE [LARGE SCALE GENOMIC DNA]</scope>
    <source>
        <strain evidence="12">ATCC 58785 / CBS 6054 / NBRC 10063 / NRRL Y-11545</strain>
    </source>
</reference>
<dbReference type="Gene3D" id="3.20.190.10">
    <property type="entry name" value="MutM-like, N-terminal"/>
    <property type="match status" value="1"/>
</dbReference>
<dbReference type="GO" id="GO:0006284">
    <property type="term" value="P:base-excision repair"/>
    <property type="evidence" value="ECO:0007669"/>
    <property type="project" value="InterPro"/>
</dbReference>
<dbReference type="GO" id="GO:0008534">
    <property type="term" value="F:oxidized purine nucleobase lesion DNA N-glycosylase activity"/>
    <property type="evidence" value="ECO:0007669"/>
    <property type="project" value="UniProtKB-EC"/>
</dbReference>
<dbReference type="AlphaFoldDB" id="A3LV47"/>
<proteinExistence type="inferred from homology"/>
<dbReference type="Pfam" id="PF06831">
    <property type="entry name" value="H2TH"/>
    <property type="match status" value="1"/>
</dbReference>
<dbReference type="Proteomes" id="UP000002258">
    <property type="component" value="Chromosome 5"/>
</dbReference>
<feature type="non-terminal residue" evidence="11">
    <location>
        <position position="361"/>
    </location>
</feature>
<dbReference type="GO" id="GO:0016829">
    <property type="term" value="F:lyase activity"/>
    <property type="evidence" value="ECO:0007669"/>
    <property type="project" value="UniProtKB-KW"/>
</dbReference>
<dbReference type="GO" id="GO:0003684">
    <property type="term" value="F:damaged DNA binding"/>
    <property type="evidence" value="ECO:0007669"/>
    <property type="project" value="InterPro"/>
</dbReference>
<sequence length="361" mass="40835">MPEVAEVAHVCAQLRRNVLGYQIASLVLNNDALLFPVLKNASNPEKELQSLQGRLLHSTIESVGRHGKYFWLRTRPVDSKSTDVLLMHFGMTGNIKIRNIGSHLIFLENAGTKEDVVTVEQLQNEENESKKEPEEWPPRFTKMELVLEKDGTRLDLAFTDPRRLGRIRLLTGPGIQADEDLLNTSPLDALGPDYSKSPNSLKSEKEFVIGDPDPHHHGRPRPTVEEFSKLVLSKKKPIKSFLLDQAFFSGIGNWVGDEVVYQARIHPNEVISSKIPQNLEKVHPVVQRLYDSIIYICEESVRVEGNVKKFPSNWLMLYRWSKAKKKGPKPTTDDGKALDFVTVGGRTSCFVPELQKPLKNE</sequence>
<dbReference type="HOGENOM" id="CLU_038423_0_3_1"/>
<keyword evidence="4" id="KW-0378">Hydrolase</keyword>
<dbReference type="SMART" id="SM00898">
    <property type="entry name" value="Fapy_DNA_glyco"/>
    <property type="match status" value="1"/>
</dbReference>
<gene>
    <name evidence="11" type="ORF">PICST_84240</name>
</gene>
<evidence type="ECO:0000256" key="1">
    <source>
        <dbReference type="ARBA" id="ARBA00001668"/>
    </source>
</evidence>
<accession>A3LV47</accession>
<dbReference type="GO" id="GO:0005634">
    <property type="term" value="C:nucleus"/>
    <property type="evidence" value="ECO:0007669"/>
    <property type="project" value="TreeGrafter"/>
</dbReference>
<comment type="catalytic activity">
    <reaction evidence="1">
        <text>Hydrolysis of DNA containing ring-opened 7-methylguanine residues, releasing 2,6-diamino-4-hydroxy-5-(N-methyl)formamidopyrimidine.</text>
        <dbReference type="EC" id="3.2.2.23"/>
    </reaction>
</comment>
<evidence type="ECO:0000256" key="7">
    <source>
        <dbReference type="ARBA" id="ARBA00023239"/>
    </source>
</evidence>
<evidence type="ECO:0000256" key="8">
    <source>
        <dbReference type="ARBA" id="ARBA00023268"/>
    </source>
</evidence>
<organism evidence="11 12">
    <name type="scientific">Scheffersomyces stipitis (strain ATCC 58785 / CBS 6054 / NBRC 10063 / NRRL Y-11545)</name>
    <name type="common">Yeast</name>
    <name type="synonym">Pichia stipitis</name>
    <dbReference type="NCBI Taxonomy" id="322104"/>
    <lineage>
        <taxon>Eukaryota</taxon>
        <taxon>Fungi</taxon>
        <taxon>Dikarya</taxon>
        <taxon>Ascomycota</taxon>
        <taxon>Saccharomycotina</taxon>
        <taxon>Pichiomycetes</taxon>
        <taxon>Debaryomycetaceae</taxon>
        <taxon>Scheffersomyces</taxon>
    </lineage>
</organism>
<dbReference type="PANTHER" id="PTHR22993:SF9">
    <property type="entry name" value="FORMAMIDOPYRIMIDINE-DNA GLYCOSYLASE"/>
    <property type="match status" value="1"/>
</dbReference>
<evidence type="ECO:0000256" key="5">
    <source>
        <dbReference type="ARBA" id="ARBA00023125"/>
    </source>
</evidence>
<dbReference type="Gene3D" id="1.10.8.50">
    <property type="match status" value="1"/>
</dbReference>
<dbReference type="RefSeq" id="XP_001384741.2">
    <property type="nucleotide sequence ID" value="XM_001384704.1"/>
</dbReference>
<dbReference type="EMBL" id="CP000499">
    <property type="protein sequence ID" value="ABN66712.2"/>
    <property type="molecule type" value="Genomic_DNA"/>
</dbReference>
<evidence type="ECO:0000256" key="6">
    <source>
        <dbReference type="ARBA" id="ARBA00023204"/>
    </source>
</evidence>
<keyword evidence="6" id="KW-0234">DNA repair</keyword>
<dbReference type="OrthoDB" id="444592at2759"/>
<dbReference type="STRING" id="322104.A3LV47"/>
<keyword evidence="9" id="KW-0326">Glycosidase</keyword>
<name>A3LV47_PICST</name>
<keyword evidence="7" id="KW-0456">Lyase</keyword>
<dbReference type="eggNOG" id="ENOG502QVDB">
    <property type="taxonomic scope" value="Eukaryota"/>
</dbReference>
<evidence type="ECO:0000313" key="11">
    <source>
        <dbReference type="EMBL" id="ABN66712.2"/>
    </source>
</evidence>
<keyword evidence="8" id="KW-0511">Multifunctional enzyme</keyword>
<dbReference type="KEGG" id="pic:PICST_84240"/>
<dbReference type="PANTHER" id="PTHR22993">
    <property type="entry name" value="FORMAMIDOPYRIMIDINE-DNA GLYCOSYLASE"/>
    <property type="match status" value="1"/>
</dbReference>
<dbReference type="InterPro" id="IPR010979">
    <property type="entry name" value="Ribosomal_uS13-like_H2TH"/>
</dbReference>
<feature type="domain" description="Formamidopyrimidine-DNA glycosylase catalytic" evidence="10">
    <location>
        <begin position="2"/>
        <end position="165"/>
    </location>
</feature>
<dbReference type="InterPro" id="IPR012319">
    <property type="entry name" value="FPG_cat"/>
</dbReference>
<dbReference type="InParanoid" id="A3LV47"/>